<dbReference type="InterPro" id="IPR018247">
    <property type="entry name" value="EF_Hand_1_Ca_BS"/>
</dbReference>
<feature type="non-terminal residue" evidence="6">
    <location>
        <position position="1"/>
    </location>
</feature>
<feature type="domain" description="EF-hand" evidence="5">
    <location>
        <begin position="202"/>
        <end position="237"/>
    </location>
</feature>
<evidence type="ECO:0000256" key="2">
    <source>
        <dbReference type="ARBA" id="ARBA00022737"/>
    </source>
</evidence>
<dbReference type="SUPFAM" id="SSF47473">
    <property type="entry name" value="EF-hand"/>
    <property type="match status" value="2"/>
</dbReference>
<dbReference type="PANTHER" id="PTHR34524">
    <property type="entry name" value="CALCYPHOSIN"/>
    <property type="match status" value="1"/>
</dbReference>
<feature type="compositionally biased region" description="Polar residues" evidence="4">
    <location>
        <begin position="76"/>
        <end position="85"/>
    </location>
</feature>
<evidence type="ECO:0000313" key="6">
    <source>
        <dbReference type="EMBL" id="CAI4004927.1"/>
    </source>
</evidence>
<dbReference type="PANTHER" id="PTHR34524:SF6">
    <property type="entry name" value="CALCYPHOSINE LIKE"/>
    <property type="match status" value="1"/>
</dbReference>
<dbReference type="Pfam" id="PF13202">
    <property type="entry name" value="EF-hand_5"/>
    <property type="match status" value="1"/>
</dbReference>
<dbReference type="OrthoDB" id="26525at2759"/>
<evidence type="ECO:0000256" key="3">
    <source>
        <dbReference type="ARBA" id="ARBA00022837"/>
    </source>
</evidence>
<dbReference type="Proteomes" id="UP001152797">
    <property type="component" value="Unassembled WGS sequence"/>
</dbReference>
<dbReference type="InterPro" id="IPR002048">
    <property type="entry name" value="EF_hand_dom"/>
</dbReference>
<keyword evidence="1" id="KW-0479">Metal-binding</keyword>
<feature type="domain" description="EF-hand" evidence="5">
    <location>
        <begin position="13"/>
        <end position="48"/>
    </location>
</feature>
<keyword evidence="2" id="KW-0677">Repeat</keyword>
<feature type="domain" description="EF-hand" evidence="5">
    <location>
        <begin position="240"/>
        <end position="272"/>
    </location>
</feature>
<evidence type="ECO:0000313" key="7">
    <source>
        <dbReference type="EMBL" id="CAL4792239.1"/>
    </source>
</evidence>
<dbReference type="Gene3D" id="1.10.238.10">
    <property type="entry name" value="EF-hand"/>
    <property type="match status" value="3"/>
</dbReference>
<evidence type="ECO:0000256" key="4">
    <source>
        <dbReference type="SAM" id="MobiDB-lite"/>
    </source>
</evidence>
<dbReference type="PROSITE" id="PS00018">
    <property type="entry name" value="EF_HAND_1"/>
    <property type="match status" value="3"/>
</dbReference>
<dbReference type="EMBL" id="CAMXCT020003529">
    <property type="protein sequence ID" value="CAL1158302.1"/>
    <property type="molecule type" value="Genomic_DNA"/>
</dbReference>
<dbReference type="Pfam" id="PF13499">
    <property type="entry name" value="EF-hand_7"/>
    <property type="match status" value="2"/>
</dbReference>
<protein>
    <submittedName>
        <fullName evidence="7">Calcium-binding allergen Ole e 8</fullName>
    </submittedName>
</protein>
<dbReference type="AlphaFoldDB" id="A0A9P1D891"/>
<dbReference type="GO" id="GO:0005509">
    <property type="term" value="F:calcium ion binding"/>
    <property type="evidence" value="ECO:0007669"/>
    <property type="project" value="InterPro"/>
</dbReference>
<dbReference type="SMART" id="SM00054">
    <property type="entry name" value="EFh"/>
    <property type="match status" value="5"/>
</dbReference>
<proteinExistence type="predicted"/>
<organism evidence="6">
    <name type="scientific">Cladocopium goreaui</name>
    <dbReference type="NCBI Taxonomy" id="2562237"/>
    <lineage>
        <taxon>Eukaryota</taxon>
        <taxon>Sar</taxon>
        <taxon>Alveolata</taxon>
        <taxon>Dinophyceae</taxon>
        <taxon>Suessiales</taxon>
        <taxon>Symbiodiniaceae</taxon>
        <taxon>Cladocopium</taxon>
    </lineage>
</organism>
<name>A0A9P1D891_9DINO</name>
<comment type="caution">
    <text evidence="6">The sequence shown here is derived from an EMBL/GenBank/DDBJ whole genome shotgun (WGS) entry which is preliminary data.</text>
</comment>
<feature type="domain" description="EF-hand" evidence="5">
    <location>
        <begin position="159"/>
        <end position="194"/>
    </location>
</feature>
<evidence type="ECO:0000313" key="8">
    <source>
        <dbReference type="Proteomes" id="UP001152797"/>
    </source>
</evidence>
<dbReference type="InterPro" id="IPR011992">
    <property type="entry name" value="EF-hand-dom_pair"/>
</dbReference>
<accession>A0A9P1D891</accession>
<sequence>ELWQVLSKLCPTLTKEEVDKLFAKMDTNKDQRIQPSEFVDFIFSFADLGDAAEMKMREATASMDQHSEEDAKYRASGSSPLQNSEPDLRLKNIDTTMSTFTLDIGGEEPDLPDLLSSLRAMNAQALREVFQRTDVSKRGFLQLNDIRRVLFPSNVQSESDNLAVVKVFAQMDKNSDGKVHCGEFVSYILEGKRRVSRTASAADKRQMATAFAKGDANADGRISMEEFERLFGAQTDFDREMLRNVFESVDQNQDGAVSIVELAEVYGKELIQEAKGITVSGAMDGGDEASSDGD</sequence>
<evidence type="ECO:0000259" key="5">
    <source>
        <dbReference type="PROSITE" id="PS50222"/>
    </source>
</evidence>
<dbReference type="PROSITE" id="PS50222">
    <property type="entry name" value="EF_HAND_2"/>
    <property type="match status" value="4"/>
</dbReference>
<keyword evidence="3" id="KW-0106">Calcium</keyword>
<gene>
    <name evidence="6" type="ORF">C1SCF055_LOCUS30689</name>
</gene>
<reference evidence="7 8" key="2">
    <citation type="submission" date="2024-05" db="EMBL/GenBank/DDBJ databases">
        <authorList>
            <person name="Chen Y."/>
            <person name="Shah S."/>
            <person name="Dougan E. K."/>
            <person name="Thang M."/>
            <person name="Chan C."/>
        </authorList>
    </citation>
    <scope>NUCLEOTIDE SEQUENCE [LARGE SCALE GENOMIC DNA]</scope>
</reference>
<reference evidence="6" key="1">
    <citation type="submission" date="2022-10" db="EMBL/GenBank/DDBJ databases">
        <authorList>
            <person name="Chen Y."/>
            <person name="Dougan E. K."/>
            <person name="Chan C."/>
            <person name="Rhodes N."/>
            <person name="Thang M."/>
        </authorList>
    </citation>
    <scope>NUCLEOTIDE SEQUENCE</scope>
</reference>
<keyword evidence="8" id="KW-1185">Reference proteome</keyword>
<dbReference type="EMBL" id="CAMXCT030003529">
    <property type="protein sequence ID" value="CAL4792239.1"/>
    <property type="molecule type" value="Genomic_DNA"/>
</dbReference>
<dbReference type="InterPro" id="IPR051581">
    <property type="entry name" value="Ca-bind"/>
</dbReference>
<feature type="region of interest" description="Disordered" evidence="4">
    <location>
        <begin position="58"/>
        <end position="86"/>
    </location>
</feature>
<dbReference type="EMBL" id="CAMXCT010003529">
    <property type="protein sequence ID" value="CAI4004927.1"/>
    <property type="molecule type" value="Genomic_DNA"/>
</dbReference>
<evidence type="ECO:0000256" key="1">
    <source>
        <dbReference type="ARBA" id="ARBA00022723"/>
    </source>
</evidence>